<gene>
    <name evidence="2" type="ORF">HMPREF0454_01617</name>
</gene>
<dbReference type="Proteomes" id="UP000005959">
    <property type="component" value="Unassembled WGS sequence"/>
</dbReference>
<name>G9Y4X9_HAFAL</name>
<comment type="caution">
    <text evidence="2">The sequence shown here is derived from an EMBL/GenBank/DDBJ whole genome shotgun (WGS) entry which is preliminary data.</text>
</comment>
<dbReference type="EMBL" id="AGCI01000032">
    <property type="protein sequence ID" value="EHM44172.1"/>
    <property type="molecule type" value="Genomic_DNA"/>
</dbReference>
<protein>
    <recommendedName>
        <fullName evidence="1">DUF5405 domain-containing protein</fullName>
    </recommendedName>
</protein>
<sequence length="101" mass="11393">MPKFGENMQIEIGEYVITSDTYNLILNEKKVAKEGKSAGEERLQSIGFYSKISTLISALIQREVLLSDAQSLQAMQQLIERVSLQCEKAFKDFNNATHHQG</sequence>
<dbReference type="InterPro" id="IPR035404">
    <property type="entry name" value="DUF5405"/>
</dbReference>
<evidence type="ECO:0000313" key="2">
    <source>
        <dbReference type="EMBL" id="EHM44172.1"/>
    </source>
</evidence>
<evidence type="ECO:0000313" key="3">
    <source>
        <dbReference type="Proteomes" id="UP000005959"/>
    </source>
</evidence>
<dbReference type="PATRIC" id="fig|1002364.3.peg.1479"/>
<evidence type="ECO:0000259" key="1">
    <source>
        <dbReference type="Pfam" id="PF17399"/>
    </source>
</evidence>
<dbReference type="AlphaFoldDB" id="G9Y4X9"/>
<proteinExistence type="predicted"/>
<reference evidence="2 3" key="1">
    <citation type="submission" date="2011-08" db="EMBL/GenBank/DDBJ databases">
        <authorList>
            <person name="Weinstock G."/>
            <person name="Sodergren E."/>
            <person name="Clifton S."/>
            <person name="Fulton L."/>
            <person name="Fulton B."/>
            <person name="Courtney L."/>
            <person name="Fronick C."/>
            <person name="Harrison M."/>
            <person name="Strong C."/>
            <person name="Farmer C."/>
            <person name="Delahaunty K."/>
            <person name="Markovic C."/>
            <person name="Hall O."/>
            <person name="Minx P."/>
            <person name="Tomlinson C."/>
            <person name="Mitreva M."/>
            <person name="Hou S."/>
            <person name="Chen J."/>
            <person name="Wollam A."/>
            <person name="Pepin K.H."/>
            <person name="Johnson M."/>
            <person name="Bhonagiri V."/>
            <person name="Zhang X."/>
            <person name="Suruliraj S."/>
            <person name="Warren W."/>
            <person name="Chinwalla A."/>
            <person name="Mardis E.R."/>
            <person name="Wilson R.K."/>
        </authorList>
    </citation>
    <scope>NUCLEOTIDE SEQUENCE [LARGE SCALE GENOMIC DNA]</scope>
    <source>
        <strain evidence="2 3">ATCC 51873</strain>
    </source>
</reference>
<feature type="domain" description="DUF5405" evidence="1">
    <location>
        <begin position="14"/>
        <end position="93"/>
    </location>
</feature>
<dbReference type="HOGENOM" id="CLU_167496_1_0_6"/>
<dbReference type="Pfam" id="PF17399">
    <property type="entry name" value="DUF5405"/>
    <property type="match status" value="1"/>
</dbReference>
<accession>G9Y4X9</accession>
<organism evidence="2 3">
    <name type="scientific">Hafnia alvei ATCC 51873</name>
    <dbReference type="NCBI Taxonomy" id="1002364"/>
    <lineage>
        <taxon>Bacteria</taxon>
        <taxon>Pseudomonadati</taxon>
        <taxon>Pseudomonadota</taxon>
        <taxon>Gammaproteobacteria</taxon>
        <taxon>Enterobacterales</taxon>
        <taxon>Hafniaceae</taxon>
        <taxon>Hafnia</taxon>
    </lineage>
</organism>